<proteinExistence type="predicted"/>
<dbReference type="Proteomes" id="UP001164305">
    <property type="component" value="Chromosome"/>
</dbReference>
<feature type="transmembrane region" description="Helical" evidence="1">
    <location>
        <begin position="92"/>
        <end position="113"/>
    </location>
</feature>
<evidence type="ECO:0000313" key="3">
    <source>
        <dbReference type="Proteomes" id="UP001164305"/>
    </source>
</evidence>
<gene>
    <name evidence="2" type="ORF">BRM3_09115</name>
</gene>
<keyword evidence="3" id="KW-1185">Reference proteome</keyword>
<dbReference type="EMBL" id="CP107020">
    <property type="protein sequence ID" value="UYG15805.1"/>
    <property type="molecule type" value="Genomic_DNA"/>
</dbReference>
<accession>A0ABY6FY12</accession>
<keyword evidence="1" id="KW-0472">Membrane</keyword>
<feature type="transmembrane region" description="Helical" evidence="1">
    <location>
        <begin position="119"/>
        <end position="140"/>
    </location>
</feature>
<evidence type="ECO:0000313" key="2">
    <source>
        <dbReference type="EMBL" id="UYG15805.1"/>
    </source>
</evidence>
<organism evidence="2 3">
    <name type="scientific">Brachybacterium huguangmaarense</name>
    <dbReference type="NCBI Taxonomy" id="1652028"/>
    <lineage>
        <taxon>Bacteria</taxon>
        <taxon>Bacillati</taxon>
        <taxon>Actinomycetota</taxon>
        <taxon>Actinomycetes</taxon>
        <taxon>Micrococcales</taxon>
        <taxon>Dermabacteraceae</taxon>
        <taxon>Brachybacterium</taxon>
    </lineage>
</organism>
<sequence>MKKRLVEDFYAASPWLDWGTALVLAVSLTATLPDAAVGAAAKNGFEASAAVAGLAGLLLTAATFACTMAYSARSTTMIFLRALRPREQARNWMSVIAALLFAAVVAIVAIPLWGSSNRVALGLTAGGLLLGVAVAGRVLWWLAYMMSSEAADAEVRASGRTKLPTGQGTGQRPQ</sequence>
<evidence type="ECO:0000256" key="1">
    <source>
        <dbReference type="SAM" id="Phobius"/>
    </source>
</evidence>
<keyword evidence="1" id="KW-1133">Transmembrane helix</keyword>
<keyword evidence="1" id="KW-0812">Transmembrane</keyword>
<reference evidence="2" key="1">
    <citation type="submission" date="2022-10" db="EMBL/GenBank/DDBJ databases">
        <title>Whole-Genome Sequencing of Brachybacterium huguangmaarense BRM-3, Isolated from Betula schmidtii.</title>
        <authorList>
            <person name="Haam D."/>
        </authorList>
    </citation>
    <scope>NUCLEOTIDE SEQUENCE</scope>
    <source>
        <strain evidence="2">BRM-3</strain>
    </source>
</reference>
<dbReference type="RefSeq" id="WP_263593019.1">
    <property type="nucleotide sequence ID" value="NZ_CP107020.1"/>
</dbReference>
<protein>
    <submittedName>
        <fullName evidence="2">Uncharacterized protein</fullName>
    </submittedName>
</protein>
<feature type="transmembrane region" description="Helical" evidence="1">
    <location>
        <begin position="50"/>
        <end position="71"/>
    </location>
</feature>
<name>A0ABY6FY12_9MICO</name>